<reference evidence="1 2" key="1">
    <citation type="submission" date="2019-04" db="EMBL/GenBank/DDBJ databases">
        <title>Friends and foes A comparative genomics study of 23 Aspergillus species from section Flavi.</title>
        <authorList>
            <consortium name="DOE Joint Genome Institute"/>
            <person name="Kjaerbolling I."/>
            <person name="Vesth T."/>
            <person name="Frisvad J.C."/>
            <person name="Nybo J.L."/>
            <person name="Theobald S."/>
            <person name="Kildgaard S."/>
            <person name="Isbrandt T."/>
            <person name="Kuo A."/>
            <person name="Sato A."/>
            <person name="Lyhne E.K."/>
            <person name="Kogle M.E."/>
            <person name="Wiebenga A."/>
            <person name="Kun R.S."/>
            <person name="Lubbers R.J."/>
            <person name="Makela M.R."/>
            <person name="Barry K."/>
            <person name="Chovatia M."/>
            <person name="Clum A."/>
            <person name="Daum C."/>
            <person name="Haridas S."/>
            <person name="He G."/>
            <person name="LaButti K."/>
            <person name="Lipzen A."/>
            <person name="Mondo S."/>
            <person name="Riley R."/>
            <person name="Salamov A."/>
            <person name="Simmons B.A."/>
            <person name="Magnuson J.K."/>
            <person name="Henrissat B."/>
            <person name="Mortensen U.H."/>
            <person name="Larsen T.O."/>
            <person name="Devries R.P."/>
            <person name="Grigoriev I.V."/>
            <person name="Machida M."/>
            <person name="Baker S.E."/>
            <person name="Andersen M.R."/>
        </authorList>
    </citation>
    <scope>NUCLEOTIDE SEQUENCE [LARGE SCALE GENOMIC DNA]</scope>
    <source>
        <strain evidence="1 2">CBS 151.66</strain>
    </source>
</reference>
<sequence>MRGNDLMASDTRRAIGWPAILESPFWERIRKHKPSAMLISVLYAIVIGPSSNRCWWLAGWSSKLIDAVEEVLSESDKVQLDGMLIQPWLRSEIHCFDGSGIDNEWGPRNKMKHKRRIVGPPIAYFSVPSLTFPLM</sequence>
<keyword evidence="2" id="KW-1185">Reference proteome</keyword>
<dbReference type="AlphaFoldDB" id="A0A5N5WYT5"/>
<organism evidence="1 2">
    <name type="scientific">Aspergillus leporis</name>
    <dbReference type="NCBI Taxonomy" id="41062"/>
    <lineage>
        <taxon>Eukaryota</taxon>
        <taxon>Fungi</taxon>
        <taxon>Dikarya</taxon>
        <taxon>Ascomycota</taxon>
        <taxon>Pezizomycotina</taxon>
        <taxon>Eurotiomycetes</taxon>
        <taxon>Eurotiomycetidae</taxon>
        <taxon>Eurotiales</taxon>
        <taxon>Aspergillaceae</taxon>
        <taxon>Aspergillus</taxon>
        <taxon>Aspergillus subgen. Circumdati</taxon>
    </lineage>
</organism>
<name>A0A5N5WYT5_9EURO</name>
<protein>
    <submittedName>
        <fullName evidence="1">Uncharacterized protein</fullName>
    </submittedName>
</protein>
<gene>
    <name evidence="1" type="ORF">BDV29DRAFT_177569</name>
</gene>
<dbReference type="OrthoDB" id="5350673at2759"/>
<evidence type="ECO:0000313" key="1">
    <source>
        <dbReference type="EMBL" id="KAB8072364.1"/>
    </source>
</evidence>
<evidence type="ECO:0000313" key="2">
    <source>
        <dbReference type="Proteomes" id="UP000326565"/>
    </source>
</evidence>
<dbReference type="Proteomes" id="UP000326565">
    <property type="component" value="Unassembled WGS sequence"/>
</dbReference>
<accession>A0A5N5WYT5</accession>
<dbReference type="EMBL" id="ML732249">
    <property type="protein sequence ID" value="KAB8072364.1"/>
    <property type="molecule type" value="Genomic_DNA"/>
</dbReference>
<proteinExistence type="predicted"/>